<organism evidence="2 3">
    <name type="scientific">Rangifer tarandus platyrhynchus</name>
    <name type="common">Svalbard reindeer</name>
    <dbReference type="NCBI Taxonomy" id="3082113"/>
    <lineage>
        <taxon>Eukaryota</taxon>
        <taxon>Metazoa</taxon>
        <taxon>Chordata</taxon>
        <taxon>Craniata</taxon>
        <taxon>Vertebrata</taxon>
        <taxon>Euteleostomi</taxon>
        <taxon>Mammalia</taxon>
        <taxon>Eutheria</taxon>
        <taxon>Laurasiatheria</taxon>
        <taxon>Artiodactyla</taxon>
        <taxon>Ruminantia</taxon>
        <taxon>Pecora</taxon>
        <taxon>Cervidae</taxon>
        <taxon>Odocoileinae</taxon>
        <taxon>Rangifer</taxon>
    </lineage>
</organism>
<protein>
    <submittedName>
        <fullName evidence="2">Uncharacterized protein</fullName>
    </submittedName>
</protein>
<sequence length="107" mass="11775">MSFQYRTMQLGVGVVRVEIKTGTGSSPSWRFLSALTCGRGLEPSSRRGRRPRAEISIIDQCRMDQTGKKPLWLETVFIGRNNIPKGGTCKSGIEPGKSLGEPLIIPK</sequence>
<proteinExistence type="predicted"/>
<dbReference type="Proteomes" id="UP001176941">
    <property type="component" value="Chromosome 9"/>
</dbReference>
<accession>A0ABN9A3E6</accession>
<dbReference type="EMBL" id="OX459945">
    <property type="protein sequence ID" value="CAI9179856.1"/>
    <property type="molecule type" value="Genomic_DNA"/>
</dbReference>
<name>A0ABN9A3E6_RANTA</name>
<evidence type="ECO:0000313" key="2">
    <source>
        <dbReference type="EMBL" id="CAI9179856.1"/>
    </source>
</evidence>
<reference evidence="2" key="1">
    <citation type="submission" date="2023-04" db="EMBL/GenBank/DDBJ databases">
        <authorList>
            <consortium name="ELIXIR-Norway"/>
        </authorList>
    </citation>
    <scope>NUCLEOTIDE SEQUENCE [LARGE SCALE GENOMIC DNA]</scope>
</reference>
<evidence type="ECO:0000313" key="3">
    <source>
        <dbReference type="Proteomes" id="UP001176941"/>
    </source>
</evidence>
<evidence type="ECO:0000256" key="1">
    <source>
        <dbReference type="SAM" id="MobiDB-lite"/>
    </source>
</evidence>
<keyword evidence="3" id="KW-1185">Reference proteome</keyword>
<feature type="region of interest" description="Disordered" evidence="1">
    <location>
        <begin position="87"/>
        <end position="107"/>
    </location>
</feature>
<gene>
    <name evidence="2" type="ORF">MRATA1EN1_LOCUS28818</name>
</gene>